<protein>
    <recommendedName>
        <fullName evidence="5">DUF5717 domain-containing protein</fullName>
    </recommendedName>
</protein>
<dbReference type="Pfam" id="PF18984">
    <property type="entry name" value="DUF5717_N"/>
    <property type="match status" value="2"/>
</dbReference>
<keyword evidence="4" id="KW-1185">Reference proteome</keyword>
<feature type="domain" description="DUF5717" evidence="1">
    <location>
        <begin position="847"/>
        <end position="1149"/>
    </location>
</feature>
<dbReference type="OrthoDB" id="9758235at2"/>
<feature type="domain" description="DUF5717" evidence="2">
    <location>
        <begin position="404"/>
        <end position="843"/>
    </location>
</feature>
<name>A0A0K8J7G4_9FIRM</name>
<sequence>MKEKIEQIARGEFDYDLPFLRLSVDRININVEADKKYEGSFIISNSANRSMKGVLYSSSPLISFTRQTFSGKENTITYLFDASFLNPSYKVSGNITIVSDCGEMNLPFTAHIETRTINTSIGKIKNLFEFTNLARLDWAEAIKVFASDEFERIILKNEEKYHVIYRNLLKSNSTGQALEEFLISVNKKSRINLSIDRTALEYEIDGEDVSDKLVLTKNQWGSTEIRISTDVPFIQLDKNQLLTDDFIGNTHELKFKINAATLHGGNNYGSIWIKTIYQTIKVDLICKKHKENTGNNTENKNLKKIKYDYTKNYLDYRLGRINLTKYSRDTKLLLSKLKNSKDSIFVKLVNLHLAILTENNPLASQLLEELSKQEAEIKSASSLEYCAYLYLLRLYRKDENNSPYERNRNYILKDIKKRFEAGSFSPLLYQEALCVYMEEPYLLRELGDFEIQVLNYGIKYKYVSKELALQYTYLAGRLKFYHPLVFKGLVSLYNTYKKDEILSSICSLLIKGYKTDNKYFQWYSRGVNAQLRITQLYEYYMYSVDESRMDPLPQPLLIYFVYNSRLNDKKMAYLYANIIKNKKANDHIYHLYYKSMEVFAQKQLEAKNISPNLSIIYREFIYKKELNQYFNKYLPDVMFTQELYCDNPNIVSVAVAHKELDEEVIVPLTEGRAYIMLYTREANIFLLDSFGNRYVTSIKYTLKPLLSPREFKVKYMDYEKHPKLLLYLFDHYRTNRVVSEKSIALRKQVLLMPSLKESYYVDCLLTLIEYYYENYNGDLLEHYLLKLDLAKVNVALRKKYLEYMIIRGYYDKALHALSYVTIESIPIKMLLKLCSGWINNSGYDIKEDLLVFLCHYIFTQGKYDKKILNYLVKYYNGSTMDMIKLWRGSKNFEIDTYELEERVLAQALFSENTLKEIFGVFLEYYPKAKNHLLVRSFLTYYSYKYLVHDLEIHKEIFSIIRREQNYEENNISLLAWLKYSSNNTEFTEDDMTFISYNIDRFERQGLILPFFKKYKNVIKLSCKITDRFYVEYRANPNSQVFIHYRLLTDNAKDKYITERMSHMLMGICVKDFILFYNEELEYYITEETEDEIHKSETFRLRYEDDGQIEDSKYNRINMMLNALENHRDTELLDMMADYIETEYIIRECFEPLP</sequence>
<dbReference type="Proteomes" id="UP000196053">
    <property type="component" value="Chromosome I"/>
</dbReference>
<accession>A0A0K8J7G4</accession>
<dbReference type="AlphaFoldDB" id="A0A0K8J7G4"/>
<evidence type="ECO:0000313" key="4">
    <source>
        <dbReference type="Proteomes" id="UP000196053"/>
    </source>
</evidence>
<evidence type="ECO:0000259" key="1">
    <source>
        <dbReference type="Pfam" id="PF18983"/>
    </source>
</evidence>
<gene>
    <name evidence="3" type="ORF">SD1D_1932</name>
</gene>
<reference evidence="4" key="1">
    <citation type="submission" date="2015-09" db="EMBL/GenBank/DDBJ databases">
        <authorList>
            <person name="Wibberg D."/>
        </authorList>
    </citation>
    <scope>NUCLEOTIDE SEQUENCE [LARGE SCALE GENOMIC DNA]</scope>
    <source>
        <strain evidence="4">SD1D</strain>
    </source>
</reference>
<dbReference type="Pfam" id="PF18983">
    <property type="entry name" value="DUF5717"/>
    <property type="match status" value="1"/>
</dbReference>
<dbReference type="KEGG" id="hsd:SD1D_1932"/>
<evidence type="ECO:0000313" key="3">
    <source>
        <dbReference type="EMBL" id="CUH93470.1"/>
    </source>
</evidence>
<proteinExistence type="predicted"/>
<dbReference type="EMBL" id="LN879430">
    <property type="protein sequence ID" value="CUH93470.1"/>
    <property type="molecule type" value="Genomic_DNA"/>
</dbReference>
<feature type="domain" description="DUF5717" evidence="2">
    <location>
        <begin position="1"/>
        <end position="401"/>
    </location>
</feature>
<dbReference type="RefSeq" id="WP_058258712.1">
    <property type="nucleotide sequence ID" value="NZ_LN879430.1"/>
</dbReference>
<organism evidence="3 4">
    <name type="scientific">Herbinix luporum</name>
    <dbReference type="NCBI Taxonomy" id="1679721"/>
    <lineage>
        <taxon>Bacteria</taxon>
        <taxon>Bacillati</taxon>
        <taxon>Bacillota</taxon>
        <taxon>Clostridia</taxon>
        <taxon>Lachnospirales</taxon>
        <taxon>Lachnospiraceae</taxon>
        <taxon>Herbinix</taxon>
    </lineage>
</organism>
<evidence type="ECO:0008006" key="5">
    <source>
        <dbReference type="Google" id="ProtNLM"/>
    </source>
</evidence>
<dbReference type="InterPro" id="IPR043775">
    <property type="entry name" value="DUF5717_N"/>
</dbReference>
<dbReference type="InterPro" id="IPR043774">
    <property type="entry name" value="DUF5717_C"/>
</dbReference>
<evidence type="ECO:0000259" key="2">
    <source>
        <dbReference type="Pfam" id="PF18984"/>
    </source>
</evidence>